<dbReference type="InterPro" id="IPR015424">
    <property type="entry name" value="PyrdxlP-dep_Trfase"/>
</dbReference>
<dbReference type="OrthoDB" id="10264306at2759"/>
<evidence type="ECO:0000313" key="2">
    <source>
        <dbReference type="EMBL" id="CRG89126.1"/>
    </source>
</evidence>
<dbReference type="GO" id="GO:0008265">
    <property type="term" value="F:molybdenum cofactor sulfurtransferase activity"/>
    <property type="evidence" value="ECO:0007669"/>
    <property type="project" value="TreeGrafter"/>
</dbReference>
<evidence type="ECO:0000259" key="1">
    <source>
        <dbReference type="Pfam" id="PF00266"/>
    </source>
</evidence>
<dbReference type="Proteomes" id="UP000054383">
    <property type="component" value="Unassembled WGS sequence"/>
</dbReference>
<dbReference type="InterPro" id="IPR015421">
    <property type="entry name" value="PyrdxlP-dep_Trfase_major"/>
</dbReference>
<feature type="domain" description="Aminotransferase class V" evidence="1">
    <location>
        <begin position="20"/>
        <end position="102"/>
    </location>
</feature>
<dbReference type="GO" id="GO:0043545">
    <property type="term" value="P:molybdopterin cofactor metabolic process"/>
    <property type="evidence" value="ECO:0007669"/>
    <property type="project" value="TreeGrafter"/>
</dbReference>
<dbReference type="AlphaFoldDB" id="A0A0U1M1Y5"/>
<dbReference type="Gene3D" id="3.40.640.10">
    <property type="entry name" value="Type I PLP-dependent aspartate aminotransferase-like (Major domain)"/>
    <property type="match status" value="1"/>
</dbReference>
<dbReference type="InterPro" id="IPR015422">
    <property type="entry name" value="PyrdxlP-dep_Trfase_small"/>
</dbReference>
<accession>A0A0U1M1Y5</accession>
<protein>
    <recommendedName>
        <fullName evidence="1">Aminotransferase class V domain-containing protein</fullName>
    </recommendedName>
</protein>
<dbReference type="PANTHER" id="PTHR14237">
    <property type="entry name" value="MOLYBDOPTERIN COFACTOR SULFURASE MOSC"/>
    <property type="match status" value="1"/>
</dbReference>
<name>A0A0U1M1Y5_TALIS</name>
<gene>
    <name evidence="2" type="ORF">PISL3812_06162</name>
</gene>
<dbReference type="STRING" id="28573.A0A0U1M1Y5"/>
<dbReference type="InterPro" id="IPR000192">
    <property type="entry name" value="Aminotrans_V_dom"/>
</dbReference>
<evidence type="ECO:0000313" key="3">
    <source>
        <dbReference type="Proteomes" id="UP000054383"/>
    </source>
</evidence>
<feature type="domain" description="Aminotransferase class V" evidence="1">
    <location>
        <begin position="168"/>
        <end position="454"/>
    </location>
</feature>
<keyword evidence="3" id="KW-1185">Reference proteome</keyword>
<dbReference type="SUPFAM" id="SSF53383">
    <property type="entry name" value="PLP-dependent transferases"/>
    <property type="match status" value="1"/>
</dbReference>
<dbReference type="EMBL" id="CVMT01000005">
    <property type="protein sequence ID" value="CRG89126.1"/>
    <property type="molecule type" value="Genomic_DNA"/>
</dbReference>
<reference evidence="2 3" key="1">
    <citation type="submission" date="2015-04" db="EMBL/GenBank/DDBJ databases">
        <authorList>
            <person name="Syromyatnikov M.Y."/>
            <person name="Popov V.N."/>
        </authorList>
    </citation>
    <scope>NUCLEOTIDE SEQUENCE [LARGE SCALE GENOMIC DNA]</scope>
    <source>
        <strain evidence="2">WF-38-12</strain>
    </source>
</reference>
<dbReference type="OMA" id="CNIQIRT"/>
<sequence length="792" mass="89364">MYNVDKIRRKEYSHLNKTSYLDYGGTTPYAKSLVDETARLWKSGLFGNPHSHSASSILATEYVDRARSQALQFFHADPEHFDIIFVANATAAIKLVGSCFQEKSFWYGYHRDSHTSMVGLREIASGGFHCFNSDYELGKWVDSQKEDASLIPVNGNGMHPRAKNSSPPKLIGYPAQSNMNGHRTPMHWASRIREVARSREVYTLLDAAAYCSSAQLDLSDPDAAPDFISLSFYKIFGMPDLGALIVRKSSSAILKSRQYFGGGTVDMVLAYDHFHAPKNESMHEVLEDGTLPFHSLIMLDLAITLHKRLFRSMDAISKHSSQLALNLYKDMSRLRHSNGQLVCEIYQDSNSTYGDSITQGPTIAFNIRMANGAIVHYDHVGVLASACNIQIRTGGVCNPGGIAGHLHLASWEMRRNYCEGFRCGEPFKVRGGKPIGIVRASLGGMSSQNDVDTLVSFLQHFFVDDQEQNAQYQKSFEKHQQPFITKQIQIFPVRHCLGWKLPANQPWEIESTRLAMDGDWCLVDLRDEKVLDDLSATKRLSIDLDIKLGKLYLQGIVHETSCQISVDLWELPKGEWLVDSLEQLPSQKYRLARKFTPSDIEEFLTALFGYPVTLARFYEFPKDLPIDLSFEKCPIRYAAQGIKVQFLEDNRRPDVHIVLCPRDRKLIHCQKNPRSLQFGTQTLVHANSIEEKFQDQNLGVVAQFYRRSDDAETSVSQNTSIRSSDLVLASWLDPATGEEATFGELHFCPVVGCGEKGDDYSRLIEHLTSHAKSFIPPHGKKWRGKIRQLACF</sequence>
<dbReference type="PANTHER" id="PTHR14237:SF80">
    <property type="entry name" value="MOLYBDENUM COFACTOR SULFURASE"/>
    <property type="match status" value="1"/>
</dbReference>
<dbReference type="Pfam" id="PF00266">
    <property type="entry name" value="Aminotran_5"/>
    <property type="match status" value="2"/>
</dbReference>
<dbReference type="Gene3D" id="3.90.1150.10">
    <property type="entry name" value="Aspartate Aminotransferase, domain 1"/>
    <property type="match status" value="1"/>
</dbReference>
<organism evidence="2 3">
    <name type="scientific">Talaromyces islandicus</name>
    <name type="common">Penicillium islandicum</name>
    <dbReference type="NCBI Taxonomy" id="28573"/>
    <lineage>
        <taxon>Eukaryota</taxon>
        <taxon>Fungi</taxon>
        <taxon>Dikarya</taxon>
        <taxon>Ascomycota</taxon>
        <taxon>Pezizomycotina</taxon>
        <taxon>Eurotiomycetes</taxon>
        <taxon>Eurotiomycetidae</taxon>
        <taxon>Eurotiales</taxon>
        <taxon>Trichocomaceae</taxon>
        <taxon>Talaromyces</taxon>
        <taxon>Talaromyces sect. Islandici</taxon>
    </lineage>
</organism>
<proteinExistence type="predicted"/>